<name>A0A1B4G349_9BURK</name>
<evidence type="ECO:0000313" key="1">
    <source>
        <dbReference type="EMBL" id="AOJ10356.1"/>
    </source>
</evidence>
<dbReference type="RefSeq" id="WP_066489716.1">
    <property type="nucleotide sequence ID" value="NZ_CP013389.1"/>
</dbReference>
<sequence>MDTPSSSSELWPQDGVPEHWVNELFKRMGRMWGNAFLEKWPQDDLRGVKIEWARGLRKLSTSELKAGVDSLLTLKFPPSLPEFYGLCKQMRLHEMPRAEALTDQTRASPEVVEANLRRMREVIAPLMRPREITAEWPYKLLMRGTSRSGLPLTHEVVRCATDAISSPAGRRVVENCTDPELRESYRIIREAIVEGYRAAGKPLWEVA</sequence>
<protein>
    <submittedName>
        <fullName evidence="1">Uncharacterized protein</fullName>
    </submittedName>
</protein>
<evidence type="ECO:0000313" key="2">
    <source>
        <dbReference type="Proteomes" id="UP000067711"/>
    </source>
</evidence>
<dbReference type="AlphaFoldDB" id="A0A1B4G349"/>
<proteinExistence type="predicted"/>
<organism evidence="1 2">
    <name type="scientific">Burkholderia mayonis</name>
    <dbReference type="NCBI Taxonomy" id="1385591"/>
    <lineage>
        <taxon>Bacteria</taxon>
        <taxon>Pseudomonadati</taxon>
        <taxon>Pseudomonadota</taxon>
        <taxon>Betaproteobacteria</taxon>
        <taxon>Burkholderiales</taxon>
        <taxon>Burkholderiaceae</taxon>
        <taxon>Burkholderia</taxon>
        <taxon>pseudomallei group</taxon>
    </lineage>
</organism>
<reference evidence="1 2" key="1">
    <citation type="submission" date="2015-12" db="EMBL/GenBank/DDBJ databases">
        <title>Diversity of Burkholderia near neighbor genomes.</title>
        <authorList>
            <person name="Sahl J."/>
            <person name="Wagner D."/>
            <person name="Keim P."/>
        </authorList>
    </citation>
    <scope>NUCLEOTIDE SEQUENCE [LARGE SCALE GENOMIC DNA]</scope>
    <source>
        <strain evidence="1 2">BDU8</strain>
    </source>
</reference>
<dbReference type="Proteomes" id="UP000067711">
    <property type="component" value="Chromosome 1"/>
</dbReference>
<accession>A0A1B4G349</accession>
<dbReference type="EMBL" id="CP013389">
    <property type="protein sequence ID" value="AOJ10356.1"/>
    <property type="molecule type" value="Genomic_DNA"/>
</dbReference>
<gene>
    <name evidence="1" type="ORF">WS71_24410</name>
</gene>